<protein>
    <submittedName>
        <fullName evidence="7">APC family permease</fullName>
    </submittedName>
</protein>
<reference evidence="7 8" key="1">
    <citation type="submission" date="2023-08" db="EMBL/GenBank/DDBJ databases">
        <title>Draft genome sequence of Algoriphagus confluentis.</title>
        <authorList>
            <person name="Takatani N."/>
            <person name="Hosokawa M."/>
            <person name="Sawabe T."/>
        </authorList>
    </citation>
    <scope>NUCLEOTIDE SEQUENCE [LARGE SCALE GENOMIC DNA]</scope>
    <source>
        <strain evidence="7 8">NBRC 111222</strain>
    </source>
</reference>
<evidence type="ECO:0000313" key="8">
    <source>
        <dbReference type="Proteomes" id="UP001338309"/>
    </source>
</evidence>
<keyword evidence="2" id="KW-1003">Cell membrane</keyword>
<name>A0ABQ6PQB1_9BACT</name>
<dbReference type="Pfam" id="PF13520">
    <property type="entry name" value="AA_permease_2"/>
    <property type="match status" value="1"/>
</dbReference>
<sequence length="436" mass="46512">MKTSQEGLKREVGVWGLSANIVNIMVGAGIFVLPAIISETMGASGVLAYLFCGLLIALVMLCFAEAGSKITQSGGGYAYVEKAFGPFMGLVVAVFYIVAGVFSIAAVSNALIEILGTAVPLFKISGVRIGTLFLLFFGLAGLNIMGIKQGIGLVKLNTLAKLLPLILLISFGWKDVAWGNLSWQTEPTVSNLGSASLVLFFAFMGGDSGLQIGGEIKTPHKTIPRAIFIAISFVVVLYILIQLVAQGVLGNALPGFKEAPLGEAAGLIFGPIGFSLFFVGAGISMFGMLSGEILNTPRTIFRLSRDGIFPVKKLASVHHRFKTPHFAILCYAGMGFTMASIGGFQTLAAIAASSLLTSYLIVSLSIIGLRRKKEYKNIGFEIPFGFTVPVLSAGVILYFLSNLSGMELSRIFILTGFLALIYFSGKSIKKWRQRNQ</sequence>
<evidence type="ECO:0000256" key="4">
    <source>
        <dbReference type="ARBA" id="ARBA00022989"/>
    </source>
</evidence>
<evidence type="ECO:0000256" key="2">
    <source>
        <dbReference type="ARBA" id="ARBA00022475"/>
    </source>
</evidence>
<dbReference type="EMBL" id="BTPD01000008">
    <property type="protein sequence ID" value="GMQ30159.1"/>
    <property type="molecule type" value="Genomic_DNA"/>
</dbReference>
<feature type="transmembrane region" description="Helical" evidence="6">
    <location>
        <begin position="43"/>
        <end position="66"/>
    </location>
</feature>
<feature type="transmembrane region" description="Helical" evidence="6">
    <location>
        <begin position="87"/>
        <end position="112"/>
    </location>
</feature>
<feature type="transmembrane region" description="Helical" evidence="6">
    <location>
        <begin position="226"/>
        <end position="245"/>
    </location>
</feature>
<dbReference type="InterPro" id="IPR002293">
    <property type="entry name" value="AA/rel_permease1"/>
</dbReference>
<keyword evidence="5 6" id="KW-0472">Membrane</keyword>
<dbReference type="PIRSF" id="PIRSF006060">
    <property type="entry name" value="AA_transporter"/>
    <property type="match status" value="1"/>
</dbReference>
<dbReference type="PANTHER" id="PTHR42770:SF7">
    <property type="entry name" value="MEMBRANE PROTEIN"/>
    <property type="match status" value="1"/>
</dbReference>
<dbReference type="InterPro" id="IPR050367">
    <property type="entry name" value="APC_superfamily"/>
</dbReference>
<feature type="transmembrane region" description="Helical" evidence="6">
    <location>
        <begin position="326"/>
        <end position="344"/>
    </location>
</feature>
<feature type="transmembrane region" description="Helical" evidence="6">
    <location>
        <begin position="124"/>
        <end position="144"/>
    </location>
</feature>
<feature type="transmembrane region" description="Helical" evidence="6">
    <location>
        <begin position="350"/>
        <end position="370"/>
    </location>
</feature>
<gene>
    <name evidence="7" type="ORF">Aconfl_28020</name>
</gene>
<feature type="transmembrane region" description="Helical" evidence="6">
    <location>
        <begin position="265"/>
        <end position="289"/>
    </location>
</feature>
<dbReference type="RefSeq" id="WP_338224869.1">
    <property type="nucleotide sequence ID" value="NZ_BTPD01000008.1"/>
</dbReference>
<keyword evidence="8" id="KW-1185">Reference proteome</keyword>
<accession>A0ABQ6PQB1</accession>
<comment type="subcellular location">
    <subcellularLocation>
        <location evidence="1">Cell membrane</location>
        <topology evidence="1">Multi-pass membrane protein</topology>
    </subcellularLocation>
</comment>
<feature type="transmembrane region" description="Helical" evidence="6">
    <location>
        <begin position="193"/>
        <end position="214"/>
    </location>
</feature>
<proteinExistence type="predicted"/>
<dbReference type="Gene3D" id="1.20.1740.10">
    <property type="entry name" value="Amino acid/polyamine transporter I"/>
    <property type="match status" value="1"/>
</dbReference>
<keyword evidence="3 6" id="KW-0812">Transmembrane</keyword>
<evidence type="ECO:0000256" key="3">
    <source>
        <dbReference type="ARBA" id="ARBA00022692"/>
    </source>
</evidence>
<feature type="transmembrane region" description="Helical" evidence="6">
    <location>
        <begin position="156"/>
        <end position="173"/>
    </location>
</feature>
<evidence type="ECO:0000256" key="5">
    <source>
        <dbReference type="ARBA" id="ARBA00023136"/>
    </source>
</evidence>
<evidence type="ECO:0000256" key="1">
    <source>
        <dbReference type="ARBA" id="ARBA00004651"/>
    </source>
</evidence>
<comment type="caution">
    <text evidence="7">The sequence shown here is derived from an EMBL/GenBank/DDBJ whole genome shotgun (WGS) entry which is preliminary data.</text>
</comment>
<organism evidence="7 8">
    <name type="scientific">Algoriphagus confluentis</name>
    <dbReference type="NCBI Taxonomy" id="1697556"/>
    <lineage>
        <taxon>Bacteria</taxon>
        <taxon>Pseudomonadati</taxon>
        <taxon>Bacteroidota</taxon>
        <taxon>Cytophagia</taxon>
        <taxon>Cytophagales</taxon>
        <taxon>Cyclobacteriaceae</taxon>
        <taxon>Algoriphagus</taxon>
    </lineage>
</organism>
<dbReference type="PANTHER" id="PTHR42770">
    <property type="entry name" value="AMINO ACID TRANSPORTER-RELATED"/>
    <property type="match status" value="1"/>
</dbReference>
<feature type="transmembrane region" description="Helical" evidence="6">
    <location>
        <begin position="12"/>
        <end position="37"/>
    </location>
</feature>
<feature type="transmembrane region" description="Helical" evidence="6">
    <location>
        <begin position="382"/>
        <end position="401"/>
    </location>
</feature>
<feature type="transmembrane region" description="Helical" evidence="6">
    <location>
        <begin position="407"/>
        <end position="425"/>
    </location>
</feature>
<dbReference type="Proteomes" id="UP001338309">
    <property type="component" value="Unassembled WGS sequence"/>
</dbReference>
<keyword evidence="4 6" id="KW-1133">Transmembrane helix</keyword>
<evidence type="ECO:0000256" key="6">
    <source>
        <dbReference type="SAM" id="Phobius"/>
    </source>
</evidence>
<evidence type="ECO:0000313" key="7">
    <source>
        <dbReference type="EMBL" id="GMQ30159.1"/>
    </source>
</evidence>